<organism evidence="2 3">
    <name type="scientific">Stephania cephalantha</name>
    <dbReference type="NCBI Taxonomy" id="152367"/>
    <lineage>
        <taxon>Eukaryota</taxon>
        <taxon>Viridiplantae</taxon>
        <taxon>Streptophyta</taxon>
        <taxon>Embryophyta</taxon>
        <taxon>Tracheophyta</taxon>
        <taxon>Spermatophyta</taxon>
        <taxon>Magnoliopsida</taxon>
        <taxon>Ranunculales</taxon>
        <taxon>Menispermaceae</taxon>
        <taxon>Menispermoideae</taxon>
        <taxon>Cissampelideae</taxon>
        <taxon>Stephania</taxon>
    </lineage>
</organism>
<feature type="region of interest" description="Disordered" evidence="1">
    <location>
        <begin position="215"/>
        <end position="238"/>
    </location>
</feature>
<accession>A0AAP0E884</accession>
<sequence length="274" mass="29946">MDKRRVAGWVNEARTRWCDEETQELCVNIRVLTARISKLDQWLLLHSGLNASDFCCLRIGPRRRSRPSDPTLAQFTPKGGGTVATPPDRGCNRVTAVTGYGWRQSALPEREEGPPSCFRRADSGIGPGWRSKSGDPTLTQVRVIITAIEVTSAHAMYDSEGLGASLLPSLTPSRKGLDDRGEGGSDPWRETPRRRKKEATVLQERSAARCIRAARRRRGGAAGHLSKESGGSQQKKAAVVRGAICVGWYVEEETARPQTNGGVDLPTAGNEEEE</sequence>
<reference evidence="2 3" key="1">
    <citation type="submission" date="2024-01" db="EMBL/GenBank/DDBJ databases">
        <title>Genome assemblies of Stephania.</title>
        <authorList>
            <person name="Yang L."/>
        </authorList>
    </citation>
    <scope>NUCLEOTIDE SEQUENCE [LARGE SCALE GENOMIC DNA]</scope>
    <source>
        <strain evidence="2">JXDWG</strain>
        <tissue evidence="2">Leaf</tissue>
    </source>
</reference>
<keyword evidence="3" id="KW-1185">Reference proteome</keyword>
<dbReference type="EMBL" id="JBBNAG010000012">
    <property type="protein sequence ID" value="KAK9088429.1"/>
    <property type="molecule type" value="Genomic_DNA"/>
</dbReference>
<name>A0AAP0E884_9MAGN</name>
<feature type="compositionally biased region" description="Basic and acidic residues" evidence="1">
    <location>
        <begin position="175"/>
        <end position="191"/>
    </location>
</feature>
<dbReference type="Proteomes" id="UP001419268">
    <property type="component" value="Unassembled WGS sequence"/>
</dbReference>
<gene>
    <name evidence="2" type="ORF">Scep_027511</name>
</gene>
<comment type="caution">
    <text evidence="2">The sequence shown here is derived from an EMBL/GenBank/DDBJ whole genome shotgun (WGS) entry which is preliminary data.</text>
</comment>
<feature type="region of interest" description="Disordered" evidence="1">
    <location>
        <begin position="255"/>
        <end position="274"/>
    </location>
</feature>
<evidence type="ECO:0000256" key="1">
    <source>
        <dbReference type="SAM" id="MobiDB-lite"/>
    </source>
</evidence>
<evidence type="ECO:0000313" key="3">
    <source>
        <dbReference type="Proteomes" id="UP001419268"/>
    </source>
</evidence>
<evidence type="ECO:0000313" key="2">
    <source>
        <dbReference type="EMBL" id="KAK9088429.1"/>
    </source>
</evidence>
<protein>
    <submittedName>
        <fullName evidence="2">Uncharacterized protein</fullName>
    </submittedName>
</protein>
<feature type="region of interest" description="Disordered" evidence="1">
    <location>
        <begin position="168"/>
        <end position="200"/>
    </location>
</feature>
<proteinExistence type="predicted"/>
<dbReference type="AlphaFoldDB" id="A0AAP0E884"/>
<feature type="region of interest" description="Disordered" evidence="1">
    <location>
        <begin position="64"/>
        <end position="89"/>
    </location>
</feature>